<keyword evidence="4" id="KW-1185">Reference proteome</keyword>
<dbReference type="InterPro" id="IPR006179">
    <property type="entry name" value="5_nucleotidase/apyrase"/>
</dbReference>
<gene>
    <name evidence="3" type="ORF">ACFS5P_05165</name>
</gene>
<accession>A0ABW5ZEM2</accession>
<evidence type="ECO:0000313" key="3">
    <source>
        <dbReference type="EMBL" id="MFD2911257.1"/>
    </source>
</evidence>
<keyword evidence="1" id="KW-0378">Hydrolase</keyword>
<dbReference type="SUPFAM" id="SSF56300">
    <property type="entry name" value="Metallo-dependent phosphatases"/>
    <property type="match status" value="1"/>
</dbReference>
<dbReference type="EMBL" id="JBHUPG010000007">
    <property type="protein sequence ID" value="MFD2911257.1"/>
    <property type="molecule type" value="Genomic_DNA"/>
</dbReference>
<feature type="domain" description="Calcineurin-like phosphoesterase" evidence="2">
    <location>
        <begin position="9"/>
        <end position="229"/>
    </location>
</feature>
<dbReference type="Pfam" id="PF00149">
    <property type="entry name" value="Metallophos"/>
    <property type="match status" value="1"/>
</dbReference>
<dbReference type="PRINTS" id="PR01607">
    <property type="entry name" value="APYRASEFAMLY"/>
</dbReference>
<dbReference type="PANTHER" id="PTHR11575">
    <property type="entry name" value="5'-NUCLEOTIDASE-RELATED"/>
    <property type="match status" value="1"/>
</dbReference>
<evidence type="ECO:0000259" key="2">
    <source>
        <dbReference type="Pfam" id="PF00149"/>
    </source>
</evidence>
<name>A0ABW5ZEM2_9BACL</name>
<organism evidence="3 4">
    <name type="scientific">Jeotgalibacillus terrae</name>
    <dbReference type="NCBI Taxonomy" id="587735"/>
    <lineage>
        <taxon>Bacteria</taxon>
        <taxon>Bacillati</taxon>
        <taxon>Bacillota</taxon>
        <taxon>Bacilli</taxon>
        <taxon>Bacillales</taxon>
        <taxon>Caryophanaceae</taxon>
        <taxon>Jeotgalibacillus</taxon>
    </lineage>
</organism>
<protein>
    <submittedName>
        <fullName evidence="3">Bifunctional metallophosphatase/5'-nucleotidase</fullName>
    </submittedName>
</protein>
<evidence type="ECO:0000256" key="1">
    <source>
        <dbReference type="RuleBase" id="RU362119"/>
    </source>
</evidence>
<comment type="caution">
    <text evidence="3">The sequence shown here is derived from an EMBL/GenBank/DDBJ whole genome shotgun (WGS) entry which is preliminary data.</text>
</comment>
<sequence>MANDHIQLTILQTNDVHGHVKSTSHWGTDKTHGMARLSSVIKNKRKEDPELLLFDTGDMLKGSPLTYHYAKYNDYMPNPMISIMNELQYDCGAVGEHDFDYGLPFLSRAISRSFFPWLAANVVHKTTKEPYFGFPYTVKIVKGVKVAILGISATRMNGEEPFIIKDILFEDAYVAAKRWVGFIHENESPDLVIVNYHGGFNTQSARSINQGDMICSIDGIDILLTAGDHTVMNERRSGKLVLQSGAFAQCLGEIKLSLSKFGSSYKIETAEGRHTSAEDAEAGFEIEKLIYFQELETFNWARAESAARHFPLKTDQDLTVIDWLKSVRLKEYIDFF</sequence>
<evidence type="ECO:0000313" key="4">
    <source>
        <dbReference type="Proteomes" id="UP001597561"/>
    </source>
</evidence>
<reference evidence="4" key="1">
    <citation type="journal article" date="2019" name="Int. J. Syst. Evol. Microbiol.">
        <title>The Global Catalogue of Microorganisms (GCM) 10K type strain sequencing project: providing services to taxonomists for standard genome sequencing and annotation.</title>
        <authorList>
            <consortium name="The Broad Institute Genomics Platform"/>
            <consortium name="The Broad Institute Genome Sequencing Center for Infectious Disease"/>
            <person name="Wu L."/>
            <person name="Ma J."/>
        </authorList>
    </citation>
    <scope>NUCLEOTIDE SEQUENCE [LARGE SCALE GENOMIC DNA]</scope>
    <source>
        <strain evidence="4">KCTC 13528</strain>
    </source>
</reference>
<keyword evidence="1" id="KW-0547">Nucleotide-binding</keyword>
<dbReference type="Proteomes" id="UP001597561">
    <property type="component" value="Unassembled WGS sequence"/>
</dbReference>
<dbReference type="InterPro" id="IPR004843">
    <property type="entry name" value="Calcineurin-like_PHP"/>
</dbReference>
<comment type="similarity">
    <text evidence="1">Belongs to the 5'-nucleotidase family.</text>
</comment>
<dbReference type="Gene3D" id="3.60.21.10">
    <property type="match status" value="1"/>
</dbReference>
<dbReference type="InterPro" id="IPR029052">
    <property type="entry name" value="Metallo-depent_PP-like"/>
</dbReference>
<dbReference type="RefSeq" id="WP_204728517.1">
    <property type="nucleotide sequence ID" value="NZ_JAFBDK010000004.1"/>
</dbReference>
<dbReference type="PANTHER" id="PTHR11575:SF6">
    <property type="entry name" value="2',3'-CYCLIC-NUCLEOTIDE 2'-PHOSPHODIESTERASE_3'-NUCLEOTIDASE"/>
    <property type="match status" value="1"/>
</dbReference>
<proteinExistence type="inferred from homology"/>